<feature type="domain" description="RNA polymerase sigma-70 region 2" evidence="5">
    <location>
        <begin position="15"/>
        <end position="76"/>
    </location>
</feature>
<accession>A0A2K9P2R9</accession>
<dbReference type="SUPFAM" id="SSF88946">
    <property type="entry name" value="Sigma2 domain of RNA polymerase sigma factors"/>
    <property type="match status" value="1"/>
</dbReference>
<dbReference type="InterPro" id="IPR036388">
    <property type="entry name" value="WH-like_DNA-bd_sf"/>
</dbReference>
<keyword evidence="3" id="KW-0731">Sigma factor</keyword>
<dbReference type="KEGG" id="mpec:B9O19_00735"/>
<evidence type="ECO:0000256" key="3">
    <source>
        <dbReference type="ARBA" id="ARBA00023082"/>
    </source>
</evidence>
<evidence type="ECO:0000256" key="1">
    <source>
        <dbReference type="ARBA" id="ARBA00010641"/>
    </source>
</evidence>
<dbReference type="InterPro" id="IPR007627">
    <property type="entry name" value="RNA_pol_sigma70_r2"/>
</dbReference>
<protein>
    <submittedName>
        <fullName evidence="7">RNA polymerase sigma factor</fullName>
    </submittedName>
</protein>
<dbReference type="InterPro" id="IPR013325">
    <property type="entry name" value="RNA_pol_sigma_r2"/>
</dbReference>
<dbReference type="InterPro" id="IPR039425">
    <property type="entry name" value="RNA_pol_sigma-70-like"/>
</dbReference>
<dbReference type="GO" id="GO:0016987">
    <property type="term" value="F:sigma factor activity"/>
    <property type="evidence" value="ECO:0007669"/>
    <property type="project" value="UniProtKB-KW"/>
</dbReference>
<dbReference type="SUPFAM" id="SSF88659">
    <property type="entry name" value="Sigma3 and sigma4 domains of RNA polymerase sigma factors"/>
    <property type="match status" value="1"/>
</dbReference>
<dbReference type="InterPro" id="IPR013324">
    <property type="entry name" value="RNA_pol_sigma_r3/r4-like"/>
</dbReference>
<comment type="similarity">
    <text evidence="1">Belongs to the sigma-70 factor family. ECF subfamily.</text>
</comment>
<dbReference type="EMBL" id="CP020991">
    <property type="protein sequence ID" value="AUO18918.1"/>
    <property type="molecule type" value="Genomic_DNA"/>
</dbReference>
<dbReference type="NCBIfam" id="TIGR02937">
    <property type="entry name" value="sigma70-ECF"/>
    <property type="match status" value="1"/>
</dbReference>
<evidence type="ECO:0000256" key="4">
    <source>
        <dbReference type="ARBA" id="ARBA00023163"/>
    </source>
</evidence>
<organism evidence="7 8">
    <name type="scientific">Monoglobus pectinilyticus</name>
    <dbReference type="NCBI Taxonomy" id="1981510"/>
    <lineage>
        <taxon>Bacteria</taxon>
        <taxon>Bacillati</taxon>
        <taxon>Bacillota</taxon>
        <taxon>Clostridia</taxon>
        <taxon>Monoglobales</taxon>
        <taxon>Monoglobaceae</taxon>
        <taxon>Monoglobus</taxon>
    </lineage>
</organism>
<evidence type="ECO:0000256" key="2">
    <source>
        <dbReference type="ARBA" id="ARBA00023015"/>
    </source>
</evidence>
<dbReference type="GO" id="GO:0003677">
    <property type="term" value="F:DNA binding"/>
    <property type="evidence" value="ECO:0007669"/>
    <property type="project" value="InterPro"/>
</dbReference>
<gene>
    <name evidence="7" type="ORF">B9O19_00735</name>
</gene>
<evidence type="ECO:0000259" key="6">
    <source>
        <dbReference type="Pfam" id="PF08281"/>
    </source>
</evidence>
<dbReference type="AlphaFoldDB" id="A0A2K9P2R9"/>
<sequence>MDNYTFTQKVLDAEQTLYNIAKSILIIDTDCEDAVQNAILNAYTKLSSLKNEEYFKTWLVRILINECYKLKKRNSKFVPYEEQITADIQTLDNSEVRELYQAIMELKPKIRVAVVLFYIEGYSVNEIKDILKIPAGTVKSRLAKGRKALKSNLSCFD</sequence>
<feature type="domain" description="RNA polymerase sigma factor 70 region 4 type 2" evidence="6">
    <location>
        <begin position="97"/>
        <end position="149"/>
    </location>
</feature>
<evidence type="ECO:0000313" key="7">
    <source>
        <dbReference type="EMBL" id="AUO18918.1"/>
    </source>
</evidence>
<dbReference type="Pfam" id="PF08281">
    <property type="entry name" value="Sigma70_r4_2"/>
    <property type="match status" value="1"/>
</dbReference>
<dbReference type="Proteomes" id="UP000235589">
    <property type="component" value="Chromosome"/>
</dbReference>
<keyword evidence="8" id="KW-1185">Reference proteome</keyword>
<dbReference type="PANTHER" id="PTHR43133">
    <property type="entry name" value="RNA POLYMERASE ECF-TYPE SIGMA FACTO"/>
    <property type="match status" value="1"/>
</dbReference>
<dbReference type="CDD" id="cd06171">
    <property type="entry name" value="Sigma70_r4"/>
    <property type="match status" value="1"/>
</dbReference>
<dbReference type="InterPro" id="IPR013249">
    <property type="entry name" value="RNA_pol_sigma70_r4_t2"/>
</dbReference>
<dbReference type="PANTHER" id="PTHR43133:SF51">
    <property type="entry name" value="RNA POLYMERASE SIGMA FACTOR"/>
    <property type="match status" value="1"/>
</dbReference>
<dbReference type="GO" id="GO:0006352">
    <property type="term" value="P:DNA-templated transcription initiation"/>
    <property type="evidence" value="ECO:0007669"/>
    <property type="project" value="InterPro"/>
</dbReference>
<dbReference type="Gene3D" id="1.10.10.10">
    <property type="entry name" value="Winged helix-like DNA-binding domain superfamily/Winged helix DNA-binding domain"/>
    <property type="match status" value="1"/>
</dbReference>
<proteinExistence type="inferred from homology"/>
<evidence type="ECO:0000313" key="8">
    <source>
        <dbReference type="Proteomes" id="UP000235589"/>
    </source>
</evidence>
<name>A0A2K9P2R9_9FIRM</name>
<dbReference type="RefSeq" id="WP_102365169.1">
    <property type="nucleotide sequence ID" value="NZ_CP020991.1"/>
</dbReference>
<keyword evidence="4" id="KW-0804">Transcription</keyword>
<dbReference type="Pfam" id="PF04542">
    <property type="entry name" value="Sigma70_r2"/>
    <property type="match status" value="1"/>
</dbReference>
<keyword evidence="2" id="KW-0805">Transcription regulation</keyword>
<dbReference type="GeneID" id="98062159"/>
<reference evidence="7 8" key="1">
    <citation type="submission" date="2017-04" db="EMBL/GenBank/DDBJ databases">
        <title>Monoglobus pectinilyticus 14 draft genome.</title>
        <authorList>
            <person name="Kim C."/>
            <person name="Rosendale D.I."/>
            <person name="Kelly W.J."/>
            <person name="Tannock G.W."/>
            <person name="Patchett M.L."/>
            <person name="Jordens J.Z."/>
        </authorList>
    </citation>
    <scope>NUCLEOTIDE SEQUENCE [LARGE SCALE GENOMIC DNA]</scope>
    <source>
        <strain evidence="7 8">14</strain>
    </source>
</reference>
<dbReference type="Gene3D" id="1.10.1740.10">
    <property type="match status" value="1"/>
</dbReference>
<dbReference type="OrthoDB" id="9782703at2"/>
<dbReference type="InterPro" id="IPR014284">
    <property type="entry name" value="RNA_pol_sigma-70_dom"/>
</dbReference>
<evidence type="ECO:0000259" key="5">
    <source>
        <dbReference type="Pfam" id="PF04542"/>
    </source>
</evidence>